<evidence type="ECO:0000256" key="5">
    <source>
        <dbReference type="SAM" id="Phobius"/>
    </source>
</evidence>
<dbReference type="OrthoDB" id="205108at2759"/>
<dbReference type="EMBL" id="LN723682">
    <property type="protein sequence ID" value="CEP10296.1"/>
    <property type="molecule type" value="Genomic_DNA"/>
</dbReference>
<evidence type="ECO:0000256" key="1">
    <source>
        <dbReference type="ARBA" id="ARBA00005664"/>
    </source>
</evidence>
<evidence type="ECO:0000313" key="7">
    <source>
        <dbReference type="Proteomes" id="UP000054107"/>
    </source>
</evidence>
<sequence length="654" mass="74098">MAGSDLPFPNNARPENSSLFGAARFGRKKRTIFFLLLVAIFFVLWFSTDLDRSSSSITTHIPDDATGISPDSQKSGVPENDNTASQKVDLEVENEEADQMDEEEALEEEIQKEAVPKPATTVTTTTTTSPKTNSDKKPSKSSTTIKMQPQHFKYFMVIASRATNISRRQLIRSTYFGLDDNIEPCMKRDKGLNYLFWIYGDEPAAKTPERRLYETEKMEWNDLEKIDTKAYNQDEILKWADSALSQRGVTYDYLIIQDGYSLVQLNYIQQEIQSEVGKMWESGKTANDIAWVSPKNSNVVVAGVDAVKRLLQREVEVRDVITEADATLMANFFEFYRSIAVQLKHITAKKEVERLQALKNDLPIFITDQDRFRIWGNNVESIPDMTIAVSEIYQDADFAAVAKTLDVGVASLCKPLEKASIAVITSSFIYPDSCMEPSAALAADNKRQYAIAHNYAFVARSNEFAQQGLRATKRRTVWGKIDAVQKVLPKYDWLFWMDMDAVIMNPDKTVQGILDDLRARYPDGPRAFEKNIDLVIAKPTKDKMINAGVFFMRNTDWAQKFLNAVQDSTKWYNQGPSYEQGAMWDLIQSPGYKERVLLLDNDDHTFNTLPYRYVPGDFIVHFAPDKCPGPAVLNGLEAADLIQQGEVITSFKED</sequence>
<keyword evidence="2" id="KW-0328">Glycosyltransferase</keyword>
<dbReference type="GO" id="GO:0006487">
    <property type="term" value="P:protein N-linked glycosylation"/>
    <property type="evidence" value="ECO:0007669"/>
    <property type="project" value="TreeGrafter"/>
</dbReference>
<proteinExistence type="inferred from homology"/>
<dbReference type="STRING" id="35722.A0A0B7MW51"/>
<dbReference type="GO" id="GO:0016757">
    <property type="term" value="F:glycosyltransferase activity"/>
    <property type="evidence" value="ECO:0007669"/>
    <property type="project" value="UniProtKB-KW"/>
</dbReference>
<keyword evidence="5" id="KW-0472">Membrane</keyword>
<dbReference type="InterPro" id="IPR008630">
    <property type="entry name" value="Glyco_trans_34"/>
</dbReference>
<gene>
    <name evidence="6" type="primary">PARPA_03954.1 scaffold 10640</name>
</gene>
<feature type="compositionally biased region" description="Acidic residues" evidence="4">
    <location>
        <begin position="91"/>
        <end position="108"/>
    </location>
</feature>
<dbReference type="PANTHER" id="PTHR31306">
    <property type="entry name" value="ALPHA-1,6-MANNOSYLTRANSFERASE MNN11-RELATED"/>
    <property type="match status" value="1"/>
</dbReference>
<dbReference type="Proteomes" id="UP000054107">
    <property type="component" value="Unassembled WGS sequence"/>
</dbReference>
<feature type="transmembrane region" description="Helical" evidence="5">
    <location>
        <begin position="31"/>
        <end position="48"/>
    </location>
</feature>
<dbReference type="InterPro" id="IPR029044">
    <property type="entry name" value="Nucleotide-diphossugar_trans"/>
</dbReference>
<name>A0A0B7MW51_9FUNG</name>
<evidence type="ECO:0000256" key="2">
    <source>
        <dbReference type="ARBA" id="ARBA00022676"/>
    </source>
</evidence>
<keyword evidence="5" id="KW-1133">Transmembrane helix</keyword>
<protein>
    <submittedName>
        <fullName evidence="6">Uncharacterized protein</fullName>
    </submittedName>
</protein>
<dbReference type="AlphaFoldDB" id="A0A0B7MW51"/>
<dbReference type="Pfam" id="PF05637">
    <property type="entry name" value="Glyco_transf_34"/>
    <property type="match status" value="1"/>
</dbReference>
<feature type="compositionally biased region" description="Low complexity" evidence="4">
    <location>
        <begin position="116"/>
        <end position="132"/>
    </location>
</feature>
<accession>A0A0B7MW51</accession>
<keyword evidence="3" id="KW-0808">Transferase</keyword>
<organism evidence="6 7">
    <name type="scientific">Parasitella parasitica</name>
    <dbReference type="NCBI Taxonomy" id="35722"/>
    <lineage>
        <taxon>Eukaryota</taxon>
        <taxon>Fungi</taxon>
        <taxon>Fungi incertae sedis</taxon>
        <taxon>Mucoromycota</taxon>
        <taxon>Mucoromycotina</taxon>
        <taxon>Mucoromycetes</taxon>
        <taxon>Mucorales</taxon>
        <taxon>Mucorineae</taxon>
        <taxon>Mucoraceae</taxon>
        <taxon>Parasitella</taxon>
    </lineage>
</organism>
<dbReference type="Gene3D" id="3.90.550.10">
    <property type="entry name" value="Spore Coat Polysaccharide Biosynthesis Protein SpsA, Chain A"/>
    <property type="match status" value="1"/>
</dbReference>
<keyword evidence="7" id="KW-1185">Reference proteome</keyword>
<dbReference type="PANTHER" id="PTHR31306:SF4">
    <property type="entry name" value="ALPHA-1,2-GALACTOSYLTRANSFERASE"/>
    <property type="match status" value="1"/>
</dbReference>
<comment type="similarity">
    <text evidence="1">Belongs to the glycosyltransferase 34 family.</text>
</comment>
<evidence type="ECO:0000313" key="6">
    <source>
        <dbReference type="EMBL" id="CEP10296.1"/>
    </source>
</evidence>
<evidence type="ECO:0000256" key="3">
    <source>
        <dbReference type="ARBA" id="ARBA00022679"/>
    </source>
</evidence>
<feature type="compositionally biased region" description="Polar residues" evidence="4">
    <location>
        <begin position="69"/>
        <end position="86"/>
    </location>
</feature>
<dbReference type="GO" id="GO:0000139">
    <property type="term" value="C:Golgi membrane"/>
    <property type="evidence" value="ECO:0007669"/>
    <property type="project" value="TreeGrafter"/>
</dbReference>
<feature type="region of interest" description="Disordered" evidence="4">
    <location>
        <begin position="59"/>
        <end position="144"/>
    </location>
</feature>
<reference evidence="6 7" key="1">
    <citation type="submission" date="2014-09" db="EMBL/GenBank/DDBJ databases">
        <authorList>
            <person name="Ellenberger Sabrina"/>
        </authorList>
    </citation>
    <scope>NUCLEOTIDE SEQUENCE [LARGE SCALE GENOMIC DNA]</scope>
    <source>
        <strain evidence="6 7">CBS 412.66</strain>
    </source>
</reference>
<keyword evidence="5" id="KW-0812">Transmembrane</keyword>
<evidence type="ECO:0000256" key="4">
    <source>
        <dbReference type="SAM" id="MobiDB-lite"/>
    </source>
</evidence>